<evidence type="ECO:0000313" key="2">
    <source>
        <dbReference type="EMBL" id="MBW4671571.1"/>
    </source>
</evidence>
<dbReference type="InterPro" id="IPR041664">
    <property type="entry name" value="AAA_16"/>
</dbReference>
<dbReference type="CDD" id="cd14014">
    <property type="entry name" value="STKc_PknB_like"/>
    <property type="match status" value="1"/>
</dbReference>
<dbReference type="EMBL" id="JAHHGZ010000048">
    <property type="protein sequence ID" value="MBW4671571.1"/>
    <property type="molecule type" value="Genomic_DNA"/>
</dbReference>
<dbReference type="Pfam" id="PF13191">
    <property type="entry name" value="AAA_16"/>
    <property type="match status" value="1"/>
</dbReference>
<dbReference type="SUPFAM" id="SSF56112">
    <property type="entry name" value="Protein kinase-like (PK-like)"/>
    <property type="match status" value="1"/>
</dbReference>
<gene>
    <name evidence="2" type="ORF">KME60_30130</name>
</gene>
<feature type="domain" description="Protein kinase" evidence="1">
    <location>
        <begin position="13"/>
        <end position="282"/>
    </location>
</feature>
<dbReference type="PROSITE" id="PS50011">
    <property type="entry name" value="PROTEIN_KINASE_DOM"/>
    <property type="match status" value="1"/>
</dbReference>
<name>A0A951QSY5_9CYAN</name>
<dbReference type="GO" id="GO:0004672">
    <property type="term" value="F:protein kinase activity"/>
    <property type="evidence" value="ECO:0007669"/>
    <property type="project" value="InterPro"/>
</dbReference>
<dbReference type="InterPro" id="IPR011009">
    <property type="entry name" value="Kinase-like_dom_sf"/>
</dbReference>
<comment type="caution">
    <text evidence="2">The sequence shown here is derived from an EMBL/GenBank/DDBJ whole genome shotgun (WGS) entry which is preliminary data.</text>
</comment>
<evidence type="ECO:0000259" key="1">
    <source>
        <dbReference type="PROSITE" id="PS50011"/>
    </source>
</evidence>
<dbReference type="InterPro" id="IPR008271">
    <property type="entry name" value="Ser/Thr_kinase_AS"/>
</dbReference>
<proteinExistence type="predicted"/>
<evidence type="ECO:0000313" key="3">
    <source>
        <dbReference type="Proteomes" id="UP000729701"/>
    </source>
</evidence>
<dbReference type="SUPFAM" id="SSF52540">
    <property type="entry name" value="P-loop containing nucleoside triphosphate hydrolases"/>
    <property type="match status" value="1"/>
</dbReference>
<dbReference type="InterPro" id="IPR053159">
    <property type="entry name" value="Hybrid_Histidine_Kinase"/>
</dbReference>
<accession>A0A951QSY5</accession>
<dbReference type="InterPro" id="IPR027417">
    <property type="entry name" value="P-loop_NTPase"/>
</dbReference>
<organism evidence="2 3">
    <name type="scientific">Cyanomargarita calcarea GSE-NOS-MK-12-04C</name>
    <dbReference type="NCBI Taxonomy" id="2839659"/>
    <lineage>
        <taxon>Bacteria</taxon>
        <taxon>Bacillati</taxon>
        <taxon>Cyanobacteriota</taxon>
        <taxon>Cyanophyceae</taxon>
        <taxon>Nostocales</taxon>
        <taxon>Cyanomargaritaceae</taxon>
        <taxon>Cyanomargarita</taxon>
    </lineage>
</organism>
<dbReference type="SMART" id="SM00220">
    <property type="entry name" value="S_TKc"/>
    <property type="match status" value="1"/>
</dbReference>
<dbReference type="PANTHER" id="PTHR43642">
    <property type="entry name" value="HYBRID SIGNAL TRANSDUCTION HISTIDINE KINASE G"/>
    <property type="match status" value="1"/>
</dbReference>
<dbReference type="GO" id="GO:0005524">
    <property type="term" value="F:ATP binding"/>
    <property type="evidence" value="ECO:0007669"/>
    <property type="project" value="InterPro"/>
</dbReference>
<dbReference type="AlphaFoldDB" id="A0A951QSY5"/>
<dbReference type="Gene3D" id="1.10.510.10">
    <property type="entry name" value="Transferase(Phosphotransferase) domain 1"/>
    <property type="match status" value="1"/>
</dbReference>
<reference evidence="2" key="1">
    <citation type="submission" date="2021-05" db="EMBL/GenBank/DDBJ databases">
        <authorList>
            <person name="Pietrasiak N."/>
            <person name="Ward R."/>
            <person name="Stajich J.E."/>
            <person name="Kurbessoian T."/>
        </authorList>
    </citation>
    <scope>NUCLEOTIDE SEQUENCE</scope>
    <source>
        <strain evidence="2">GSE-NOS-MK-12-04C</strain>
    </source>
</reference>
<reference evidence="2" key="2">
    <citation type="journal article" date="2022" name="Microbiol. Resour. Announc.">
        <title>Metagenome Sequencing to Explore Phylogenomics of Terrestrial Cyanobacteria.</title>
        <authorList>
            <person name="Ward R.D."/>
            <person name="Stajich J.E."/>
            <person name="Johansen J.R."/>
            <person name="Huntemann M."/>
            <person name="Clum A."/>
            <person name="Foster B."/>
            <person name="Foster B."/>
            <person name="Roux S."/>
            <person name="Palaniappan K."/>
            <person name="Varghese N."/>
            <person name="Mukherjee S."/>
            <person name="Reddy T.B.K."/>
            <person name="Daum C."/>
            <person name="Copeland A."/>
            <person name="Chen I.A."/>
            <person name="Ivanova N.N."/>
            <person name="Kyrpides N.C."/>
            <person name="Shapiro N."/>
            <person name="Eloe-Fadrosh E.A."/>
            <person name="Pietrasiak N."/>
        </authorList>
    </citation>
    <scope>NUCLEOTIDE SEQUENCE</scope>
    <source>
        <strain evidence="2">GSE-NOS-MK-12-04C</strain>
    </source>
</reference>
<dbReference type="Gene3D" id="3.40.50.300">
    <property type="entry name" value="P-loop containing nucleotide triphosphate hydrolases"/>
    <property type="match status" value="1"/>
</dbReference>
<sequence>MTNIVNNLFIPGYQIVEQLYTGSRTVVYRAMRNSDSVRVVIKILSAEYPTFSELLQFRNQYTIAKNLNIPSIVYPLGLETYRNGYMLLMEDFGGISLREYIKSLETGYVVSLEECLTIALQLAEILQVLEENRVIHKDIKPANILIHPESKQVKLIDFSISSLLPKETQEIKSPNILEGTLAYISPEQTGRMNRGVDYRSDFYSLGVTLYELLTGSLPFICDNAMELVHCHIAKQPPNLRERGKGGKKEMIPSVIANILMKLMAKNAEDRYQSALGFKHDLQTCLYQLKETGQISHFEICQRDICDKFIITEKLYGRENEVQLLLNAFERVVRGSSELMLIAGLSGIGKTAVVNEVHKPIVKQNGYFIKGKYDQFNRNIPFSAFVQAFRDLMGQLLTESDAQIQEWKRKILESVGGNGRVITEVIPELERISRYQLQASI</sequence>
<dbReference type="Pfam" id="PF00069">
    <property type="entry name" value="Pkinase"/>
    <property type="match status" value="1"/>
</dbReference>
<dbReference type="PROSITE" id="PS00108">
    <property type="entry name" value="PROTEIN_KINASE_ST"/>
    <property type="match status" value="1"/>
</dbReference>
<dbReference type="PANTHER" id="PTHR43642:SF1">
    <property type="entry name" value="HYBRID SIGNAL TRANSDUCTION HISTIDINE KINASE G"/>
    <property type="match status" value="1"/>
</dbReference>
<protein>
    <submittedName>
        <fullName evidence="2">AAA family ATPase</fullName>
    </submittedName>
</protein>
<dbReference type="InterPro" id="IPR000719">
    <property type="entry name" value="Prot_kinase_dom"/>
</dbReference>
<dbReference type="Proteomes" id="UP000729701">
    <property type="component" value="Unassembled WGS sequence"/>
</dbReference>